<feature type="compositionally biased region" description="Low complexity" evidence="1">
    <location>
        <begin position="157"/>
        <end position="173"/>
    </location>
</feature>
<reference evidence="3" key="1">
    <citation type="submission" date="2022-08" db="UniProtKB">
        <authorList>
            <consortium name="EnsemblMetazoa"/>
        </authorList>
    </citation>
    <scope>IDENTIFICATION</scope>
    <source>
        <strain evidence="3">05x7-T-G4-1.051#20</strain>
    </source>
</reference>
<evidence type="ECO:0000313" key="3">
    <source>
        <dbReference type="EnsemblMetazoa" id="G30629.1:cds"/>
    </source>
</evidence>
<proteinExistence type="predicted"/>
<evidence type="ECO:0000256" key="1">
    <source>
        <dbReference type="SAM" id="MobiDB-lite"/>
    </source>
</evidence>
<dbReference type="EnsemblMetazoa" id="G30629.1">
    <property type="protein sequence ID" value="G30629.1:cds"/>
    <property type="gene ID" value="G30629"/>
</dbReference>
<keyword evidence="2" id="KW-0732">Signal</keyword>
<feature type="chain" id="PRO_5036450396" evidence="2">
    <location>
        <begin position="24"/>
        <end position="1214"/>
    </location>
</feature>
<feature type="compositionally biased region" description="Low complexity" evidence="1">
    <location>
        <begin position="246"/>
        <end position="259"/>
    </location>
</feature>
<feature type="compositionally biased region" description="Low complexity" evidence="1">
    <location>
        <begin position="129"/>
        <end position="142"/>
    </location>
</feature>
<sequence>MEPLRAAIFLFLFAAFIAEQSSSLSVHRITKRDTSESDGSSTTGDDQSDDGQSRDDMDASNGGSQTSQSDDSGGSVNIDMADMRGSDGDSGDGNRDDSSEGKNCNKCKNKQGTTGDDSYEGATVLMGADTGSSDSGVGIGSDDFSDRTVGVIGIETGSSNSGSSDSGAGVGSDDSNEGAIDGMQFGTGGDDSSDGVIDDMRLGTRTIDLGSATGSDDSNSGTGSDDSSEGEIDGSRDRILDFNNMETGSDDSNSGTGSDDSSEGEMDGSRDRILDFNNMETGSDDSNSRTGSDDSSEGEMDGSGGKRKCSRCAKKTNMADSGAEGDDSEEGTTRDEILSFNNMETGSDSGEGTGSSDSGEGTDRQGDLTYGAQVGTVGSGATSNSDSSEGDAGNNNGDITDSDSKENLGDDSQEMGSKTGGSDSSGQDSNEIQAATILDNEYPRNSERLTSDLLLSESTGGEINRFNIDNTNGPAEGPSKWPNVPVGDIFMESNNNLPLPSDSTWRDPGVPTPTGEYPGNRDSAFPGDQVQFIPDVPTTPEPTFVKSNVPPGMESIRVEAAPLIDPTEASYIQPPAIPSPTPTPYYEGNQYEQNYNQGPDTMTLTQGYEKNNGPSATEMNYPTESYTNEMNQNIPPQPDIMPPIQDYGTNEFTPNVPSVPGTMDPTPGYGPNEFEQNAPTGVVSTVMGEQEGVGTIMDQTSLNLGPVVDSGNFVNPPPSSGGFVDLSIRGKGHLMDGSPAGVDGVAVGNYIKGPNDVKVWSDSTQPATTGVIELFHKSGKMHGLKKICVHIRQGPADSATTAVQTGQQNGGLKTFLKSILQDGVVTSERVVGQQGDATGKMNINIPDGSIDIGRNIENQIGAGMVDNQMNAQNMDLRMNRMPQPFINEPGAGMVDNQMNAQNMDLRINRMPQSFINEPREIRFTNNALKRRPSKIFLAISSKLKEADHARPLDFNPAAERGQVKAHSQNGKGVIRVYTKQSDGTKSMKRVFVNIRQPETYVRTSAVTRTVKIPMTRMYNTGSDGAVTIGFGGGSSPGVTGARTGLTGSVSGTMMRLDGGHVHSDIGHAHDGHGHIHMGHAHDGHSHDGHGHSHGHAVHTMRVDGDPSVRSVSGQMFKVDGRSIFPELGADQTVRSGSQQMNEVTLPNGNFHVHKIGDRNIVHDHRHGNVDQDTYKRVMELLGRRLPAIDSNFDPYVTSTSNMHRPSTKGIPVNI</sequence>
<feature type="compositionally biased region" description="Basic residues" evidence="1">
    <location>
        <begin position="305"/>
        <end position="314"/>
    </location>
</feature>
<feature type="compositionally biased region" description="Low complexity" evidence="1">
    <location>
        <begin position="210"/>
        <end position="225"/>
    </location>
</feature>
<evidence type="ECO:0000313" key="4">
    <source>
        <dbReference type="Proteomes" id="UP000005408"/>
    </source>
</evidence>
<dbReference type="AlphaFoldDB" id="A0A8W8LXT2"/>
<accession>A0A8W8LXT2</accession>
<dbReference type="Proteomes" id="UP000005408">
    <property type="component" value="Unassembled WGS sequence"/>
</dbReference>
<evidence type="ECO:0000256" key="2">
    <source>
        <dbReference type="SAM" id="SignalP"/>
    </source>
</evidence>
<feature type="compositionally biased region" description="Polar residues" evidence="1">
    <location>
        <begin position="278"/>
        <end position="290"/>
    </location>
</feature>
<protein>
    <submittedName>
        <fullName evidence="3">Uncharacterized protein</fullName>
    </submittedName>
</protein>
<feature type="compositionally biased region" description="Low complexity" evidence="1">
    <location>
        <begin position="344"/>
        <end position="359"/>
    </location>
</feature>
<feature type="compositionally biased region" description="Polar residues" evidence="1">
    <location>
        <begin position="414"/>
        <end position="433"/>
    </location>
</feature>
<name>A0A8W8LXT2_MAGGI</name>
<organism evidence="3 4">
    <name type="scientific">Magallana gigas</name>
    <name type="common">Pacific oyster</name>
    <name type="synonym">Crassostrea gigas</name>
    <dbReference type="NCBI Taxonomy" id="29159"/>
    <lineage>
        <taxon>Eukaryota</taxon>
        <taxon>Metazoa</taxon>
        <taxon>Spiralia</taxon>
        <taxon>Lophotrochozoa</taxon>
        <taxon>Mollusca</taxon>
        <taxon>Bivalvia</taxon>
        <taxon>Autobranchia</taxon>
        <taxon>Pteriomorphia</taxon>
        <taxon>Ostreida</taxon>
        <taxon>Ostreoidea</taxon>
        <taxon>Ostreidae</taxon>
        <taxon>Magallana</taxon>
    </lineage>
</organism>
<feature type="region of interest" description="Disordered" evidence="1">
    <location>
        <begin position="23"/>
        <end position="449"/>
    </location>
</feature>
<feature type="compositionally biased region" description="Basic and acidic residues" evidence="1">
    <location>
        <begin position="81"/>
        <end position="100"/>
    </location>
</feature>
<keyword evidence="4" id="KW-1185">Reference proteome</keyword>
<feature type="compositionally biased region" description="Polar residues" evidence="1">
    <location>
        <begin position="379"/>
        <end position="399"/>
    </location>
</feature>
<feature type="compositionally biased region" description="Low complexity" evidence="1">
    <location>
        <begin position="60"/>
        <end position="75"/>
    </location>
</feature>
<feature type="signal peptide" evidence="2">
    <location>
        <begin position="1"/>
        <end position="23"/>
    </location>
</feature>